<protein>
    <recommendedName>
        <fullName evidence="13">Cadherin domain-containing protein</fullName>
    </recommendedName>
</protein>
<evidence type="ECO:0000256" key="11">
    <source>
        <dbReference type="ARBA" id="ARBA00023180"/>
    </source>
</evidence>
<evidence type="ECO:0000256" key="6">
    <source>
        <dbReference type="ARBA" id="ARBA00022837"/>
    </source>
</evidence>
<dbReference type="InterPro" id="IPR002126">
    <property type="entry name" value="Cadherin-like_dom"/>
</dbReference>
<keyword evidence="4" id="KW-0732">Signal</keyword>
<dbReference type="GO" id="GO:0048731">
    <property type="term" value="P:system development"/>
    <property type="evidence" value="ECO:0007669"/>
    <property type="project" value="UniProtKB-ARBA"/>
</dbReference>
<dbReference type="AlphaFoldDB" id="A0A653CY17"/>
<evidence type="ECO:0000256" key="1">
    <source>
        <dbReference type="ARBA" id="ARBA00004251"/>
    </source>
</evidence>
<dbReference type="GO" id="GO:0007156">
    <property type="term" value="P:homophilic cell adhesion via plasma membrane adhesion molecules"/>
    <property type="evidence" value="ECO:0007669"/>
    <property type="project" value="InterPro"/>
</dbReference>
<feature type="non-terminal residue" evidence="14">
    <location>
        <position position="1"/>
    </location>
</feature>
<dbReference type="GO" id="GO:0048513">
    <property type="term" value="P:animal organ development"/>
    <property type="evidence" value="ECO:0007669"/>
    <property type="project" value="UniProtKB-ARBA"/>
</dbReference>
<feature type="domain" description="Cadherin" evidence="13">
    <location>
        <begin position="330"/>
        <end position="439"/>
    </location>
</feature>
<dbReference type="Proteomes" id="UP000410492">
    <property type="component" value="Unassembled WGS sequence"/>
</dbReference>
<dbReference type="GO" id="GO:0008013">
    <property type="term" value="F:beta-catenin binding"/>
    <property type="evidence" value="ECO:0007669"/>
    <property type="project" value="TreeGrafter"/>
</dbReference>
<dbReference type="GO" id="GO:0016477">
    <property type="term" value="P:cell migration"/>
    <property type="evidence" value="ECO:0007669"/>
    <property type="project" value="TreeGrafter"/>
</dbReference>
<sequence length="521" mass="56967">QVLDTNDNPPAFLEPAYSFDIPENAVRGHRVGKVQAVDPDLGINAHLTYSVISDWANDVFSLNPQTGLFTLTAKLDYEEVPHYILVVQAQDSGYPSLSSTLTVYCNVLDLNDNAPIFDPLSYSNDIFENITIGTSVVTVSATDLDSGENGKIEYSITAGNENGAFEITLNGTIYTKRLLDRENQSLYNLLVTATDKAPTPEDRLSSTAQVTIILKDVNDISPEFITPNETVVAENVPVNTVVMAIKAVDKDEGRNGYIEYSLPDDPTINGVFSLGPVDGLLKVVGKIDRETTSNYTLVVHAKDRGDPPRMTQAKIFVKVLDENDNSPVFDPKQYSASISENASIGASVLQVSATDTDDESNGRVRYSIVSGDSNRDFNIIEDTGVIRVAKNLNYERKSRYTLMVKAEDCADDINGIAARSDVAEVSVFISDINDNPPTFLNSPYLAYVTENIIPPNGGYVISVTAYDADTPPFNNLVKYFVKEGDTDIFRINASTGDISLLRALDREIQSEYVLGLVAMDT</sequence>
<keyword evidence="5" id="KW-0677">Repeat</keyword>
<dbReference type="GO" id="GO:0016342">
    <property type="term" value="C:catenin complex"/>
    <property type="evidence" value="ECO:0007669"/>
    <property type="project" value="TreeGrafter"/>
</dbReference>
<dbReference type="PANTHER" id="PTHR24027:SF438">
    <property type="entry name" value="CADHERIN 23"/>
    <property type="match status" value="1"/>
</dbReference>
<dbReference type="PROSITE" id="PS50268">
    <property type="entry name" value="CADHERIN_2"/>
    <property type="match status" value="5"/>
</dbReference>
<proteinExistence type="predicted"/>
<keyword evidence="6 12" id="KW-0106">Calcium</keyword>
<dbReference type="Pfam" id="PF00028">
    <property type="entry name" value="Cadherin"/>
    <property type="match status" value="5"/>
</dbReference>
<evidence type="ECO:0000256" key="7">
    <source>
        <dbReference type="ARBA" id="ARBA00022889"/>
    </source>
</evidence>
<keyword evidence="7" id="KW-0130">Cell adhesion</keyword>
<reference evidence="14 15" key="1">
    <citation type="submission" date="2019-01" db="EMBL/GenBank/DDBJ databases">
        <authorList>
            <person name="Sayadi A."/>
        </authorList>
    </citation>
    <scope>NUCLEOTIDE SEQUENCE [LARGE SCALE GENOMIC DNA]</scope>
</reference>
<dbReference type="InterPro" id="IPR020894">
    <property type="entry name" value="Cadherin_CS"/>
</dbReference>
<dbReference type="FunFam" id="2.60.40.60:FF:000033">
    <property type="entry name" value="FAT atypical cadherin 1"/>
    <property type="match status" value="2"/>
</dbReference>
<keyword evidence="3" id="KW-0812">Transmembrane</keyword>
<dbReference type="PANTHER" id="PTHR24027">
    <property type="entry name" value="CADHERIN-23"/>
    <property type="match status" value="1"/>
</dbReference>
<evidence type="ECO:0000256" key="5">
    <source>
        <dbReference type="ARBA" id="ARBA00022737"/>
    </source>
</evidence>
<evidence type="ECO:0000256" key="4">
    <source>
        <dbReference type="ARBA" id="ARBA00022729"/>
    </source>
</evidence>
<dbReference type="InterPro" id="IPR015919">
    <property type="entry name" value="Cadherin-like_sf"/>
</dbReference>
<dbReference type="FunFam" id="2.60.40.60:FF:000118">
    <property type="entry name" value="protocadherin Fat 4"/>
    <property type="match status" value="1"/>
</dbReference>
<accession>A0A653CY17</accession>
<keyword evidence="10" id="KW-1015">Disulfide bond</keyword>
<feature type="non-terminal residue" evidence="14">
    <location>
        <position position="521"/>
    </location>
</feature>
<comment type="subcellular location">
    <subcellularLocation>
        <location evidence="1">Cell membrane</location>
        <topology evidence="1">Single-pass type I membrane protein</topology>
    </subcellularLocation>
</comment>
<keyword evidence="9" id="KW-0472">Membrane</keyword>
<evidence type="ECO:0000313" key="14">
    <source>
        <dbReference type="EMBL" id="VEN52749.1"/>
    </source>
</evidence>
<dbReference type="InterPro" id="IPR039808">
    <property type="entry name" value="Cadherin"/>
</dbReference>
<evidence type="ECO:0000256" key="8">
    <source>
        <dbReference type="ARBA" id="ARBA00022989"/>
    </source>
</evidence>
<dbReference type="GO" id="GO:0008104">
    <property type="term" value="P:intracellular protein localization"/>
    <property type="evidence" value="ECO:0007669"/>
    <property type="project" value="UniProtKB-ARBA"/>
</dbReference>
<dbReference type="SMART" id="SM00112">
    <property type="entry name" value="CA"/>
    <property type="match status" value="5"/>
</dbReference>
<dbReference type="FunFam" id="2.60.40.60:FF:000039">
    <property type="entry name" value="FAT atypical cadherin 3"/>
    <property type="match status" value="1"/>
</dbReference>
<dbReference type="OrthoDB" id="6252479at2759"/>
<evidence type="ECO:0000256" key="12">
    <source>
        <dbReference type="PROSITE-ProRule" id="PRU00043"/>
    </source>
</evidence>
<dbReference type="GO" id="GO:0001736">
    <property type="term" value="P:establishment of planar polarity"/>
    <property type="evidence" value="ECO:0007669"/>
    <property type="project" value="UniProtKB-ARBA"/>
</dbReference>
<dbReference type="GO" id="GO:0048589">
    <property type="term" value="P:developmental growth"/>
    <property type="evidence" value="ECO:0007669"/>
    <property type="project" value="UniProtKB-ARBA"/>
</dbReference>
<dbReference type="PROSITE" id="PS00232">
    <property type="entry name" value="CADHERIN_1"/>
    <property type="match status" value="2"/>
</dbReference>
<organism evidence="14 15">
    <name type="scientific">Callosobruchus maculatus</name>
    <name type="common">Southern cowpea weevil</name>
    <name type="synonym">Pulse bruchid</name>
    <dbReference type="NCBI Taxonomy" id="64391"/>
    <lineage>
        <taxon>Eukaryota</taxon>
        <taxon>Metazoa</taxon>
        <taxon>Ecdysozoa</taxon>
        <taxon>Arthropoda</taxon>
        <taxon>Hexapoda</taxon>
        <taxon>Insecta</taxon>
        <taxon>Pterygota</taxon>
        <taxon>Neoptera</taxon>
        <taxon>Endopterygota</taxon>
        <taxon>Coleoptera</taxon>
        <taxon>Polyphaga</taxon>
        <taxon>Cucujiformia</taxon>
        <taxon>Chrysomeloidea</taxon>
        <taxon>Chrysomelidae</taxon>
        <taxon>Bruchinae</taxon>
        <taxon>Bruchini</taxon>
        <taxon>Callosobruchus</taxon>
    </lineage>
</organism>
<evidence type="ECO:0000256" key="3">
    <source>
        <dbReference type="ARBA" id="ARBA00022692"/>
    </source>
</evidence>
<dbReference type="Gene3D" id="2.60.40.60">
    <property type="entry name" value="Cadherins"/>
    <property type="match status" value="5"/>
</dbReference>
<keyword evidence="8" id="KW-1133">Transmembrane helix</keyword>
<feature type="domain" description="Cadherin" evidence="13">
    <location>
        <begin position="118"/>
        <end position="224"/>
    </location>
</feature>
<evidence type="ECO:0000313" key="15">
    <source>
        <dbReference type="Proteomes" id="UP000410492"/>
    </source>
</evidence>
<dbReference type="SUPFAM" id="SSF49313">
    <property type="entry name" value="Cadherin-like"/>
    <property type="match status" value="5"/>
</dbReference>
<dbReference type="PRINTS" id="PR00205">
    <property type="entry name" value="CADHERIN"/>
</dbReference>
<evidence type="ECO:0000256" key="2">
    <source>
        <dbReference type="ARBA" id="ARBA00022536"/>
    </source>
</evidence>
<evidence type="ECO:0000256" key="9">
    <source>
        <dbReference type="ARBA" id="ARBA00023136"/>
    </source>
</evidence>
<gene>
    <name evidence="14" type="ORF">CALMAC_LOCUS12771</name>
</gene>
<feature type="domain" description="Cadherin" evidence="13">
    <location>
        <begin position="224"/>
        <end position="329"/>
    </location>
</feature>
<feature type="domain" description="Cadherin" evidence="13">
    <location>
        <begin position="13"/>
        <end position="117"/>
    </location>
</feature>
<name>A0A653CY17_CALMS</name>
<keyword evidence="15" id="KW-1185">Reference proteome</keyword>
<dbReference type="GO" id="GO:0045296">
    <property type="term" value="F:cadherin binding"/>
    <property type="evidence" value="ECO:0007669"/>
    <property type="project" value="TreeGrafter"/>
</dbReference>
<dbReference type="GO" id="GO:0005509">
    <property type="term" value="F:calcium ion binding"/>
    <property type="evidence" value="ECO:0007669"/>
    <property type="project" value="UniProtKB-UniRule"/>
</dbReference>
<keyword evidence="11" id="KW-0325">Glycoprotein</keyword>
<evidence type="ECO:0000256" key="10">
    <source>
        <dbReference type="ARBA" id="ARBA00023157"/>
    </source>
</evidence>
<dbReference type="CDD" id="cd11304">
    <property type="entry name" value="Cadherin_repeat"/>
    <property type="match status" value="5"/>
</dbReference>
<keyword evidence="2" id="KW-0245">EGF-like domain</keyword>
<dbReference type="EMBL" id="CAACVG010009278">
    <property type="protein sequence ID" value="VEN52749.1"/>
    <property type="molecule type" value="Genomic_DNA"/>
</dbReference>
<dbReference type="GO" id="GO:0030154">
    <property type="term" value="P:cell differentiation"/>
    <property type="evidence" value="ECO:0007669"/>
    <property type="project" value="UniProtKB-ARBA"/>
</dbReference>
<evidence type="ECO:0000259" key="13">
    <source>
        <dbReference type="PROSITE" id="PS50268"/>
    </source>
</evidence>
<feature type="domain" description="Cadherin" evidence="13">
    <location>
        <begin position="440"/>
        <end position="520"/>
    </location>
</feature>
<dbReference type="GO" id="GO:0007163">
    <property type="term" value="P:establishment or maintenance of cell polarity"/>
    <property type="evidence" value="ECO:0007669"/>
    <property type="project" value="UniProtKB-ARBA"/>
</dbReference>